<accession>A0AAD7AG28</accession>
<evidence type="ECO:0000256" key="1">
    <source>
        <dbReference type="SAM" id="MobiDB-lite"/>
    </source>
</evidence>
<dbReference type="EMBL" id="JARIHO010000007">
    <property type="protein sequence ID" value="KAJ7357963.1"/>
    <property type="molecule type" value="Genomic_DNA"/>
</dbReference>
<evidence type="ECO:0000313" key="2">
    <source>
        <dbReference type="EMBL" id="KAJ7357963.1"/>
    </source>
</evidence>
<comment type="caution">
    <text evidence="2">The sequence shown here is derived from an EMBL/GenBank/DDBJ whole genome shotgun (WGS) entry which is preliminary data.</text>
</comment>
<reference evidence="2" key="1">
    <citation type="submission" date="2023-03" db="EMBL/GenBank/DDBJ databases">
        <title>Massive genome expansion in bonnet fungi (Mycena s.s.) driven by repeated elements and novel gene families across ecological guilds.</title>
        <authorList>
            <consortium name="Lawrence Berkeley National Laboratory"/>
            <person name="Harder C.B."/>
            <person name="Miyauchi S."/>
            <person name="Viragh M."/>
            <person name="Kuo A."/>
            <person name="Thoen E."/>
            <person name="Andreopoulos B."/>
            <person name="Lu D."/>
            <person name="Skrede I."/>
            <person name="Drula E."/>
            <person name="Henrissat B."/>
            <person name="Morin E."/>
            <person name="Kohler A."/>
            <person name="Barry K."/>
            <person name="LaButti K."/>
            <person name="Morin E."/>
            <person name="Salamov A."/>
            <person name="Lipzen A."/>
            <person name="Mereny Z."/>
            <person name="Hegedus B."/>
            <person name="Baldrian P."/>
            <person name="Stursova M."/>
            <person name="Weitz H."/>
            <person name="Taylor A."/>
            <person name="Grigoriev I.V."/>
            <person name="Nagy L.G."/>
            <person name="Martin F."/>
            <person name="Kauserud H."/>
        </authorList>
    </citation>
    <scope>NUCLEOTIDE SEQUENCE</scope>
    <source>
        <strain evidence="2">CBHHK002</strain>
    </source>
</reference>
<proteinExistence type="predicted"/>
<keyword evidence="3" id="KW-1185">Reference proteome</keyword>
<feature type="compositionally biased region" description="Basic and acidic residues" evidence="1">
    <location>
        <begin position="30"/>
        <end position="60"/>
    </location>
</feature>
<sequence length="169" mass="17946">MYRVTAVPSSYSRSLASTTASRSVSCRGVESGERRTGRGMDGEGPKRRGDVGGDTNEGRQRGAEAGIHALPLLARSSFFPLCMTSIASALNSTVANSHTRAVLQSRGACSSARALSVLAGRLILITLNSPRSRKDKHVGRRQLTAAYRGFQGPAHFIRVSHTSVYACGP</sequence>
<feature type="region of interest" description="Disordered" evidence="1">
    <location>
        <begin position="22"/>
        <end position="60"/>
    </location>
</feature>
<dbReference type="Proteomes" id="UP001218218">
    <property type="component" value="Unassembled WGS sequence"/>
</dbReference>
<dbReference type="AlphaFoldDB" id="A0AAD7AG28"/>
<gene>
    <name evidence="2" type="ORF">DFH08DRAFT_437494</name>
</gene>
<organism evidence="2 3">
    <name type="scientific">Mycena albidolilacea</name>
    <dbReference type="NCBI Taxonomy" id="1033008"/>
    <lineage>
        <taxon>Eukaryota</taxon>
        <taxon>Fungi</taxon>
        <taxon>Dikarya</taxon>
        <taxon>Basidiomycota</taxon>
        <taxon>Agaricomycotina</taxon>
        <taxon>Agaricomycetes</taxon>
        <taxon>Agaricomycetidae</taxon>
        <taxon>Agaricales</taxon>
        <taxon>Marasmiineae</taxon>
        <taxon>Mycenaceae</taxon>
        <taxon>Mycena</taxon>
    </lineage>
</organism>
<name>A0AAD7AG28_9AGAR</name>
<protein>
    <submittedName>
        <fullName evidence="2">Uncharacterized protein</fullName>
    </submittedName>
</protein>
<evidence type="ECO:0000313" key="3">
    <source>
        <dbReference type="Proteomes" id="UP001218218"/>
    </source>
</evidence>